<evidence type="ECO:0000256" key="2">
    <source>
        <dbReference type="ARBA" id="ARBA00023054"/>
    </source>
</evidence>
<dbReference type="SUPFAM" id="SSF50729">
    <property type="entry name" value="PH domain-like"/>
    <property type="match status" value="1"/>
</dbReference>
<dbReference type="SMART" id="SM00164">
    <property type="entry name" value="TBC"/>
    <property type="match status" value="1"/>
</dbReference>
<dbReference type="GeneID" id="129334770"/>
<dbReference type="PANTHER" id="PTHR47219:SF20">
    <property type="entry name" value="TBC1 DOMAIN FAMILY MEMBER 2B"/>
    <property type="match status" value="1"/>
</dbReference>
<dbReference type="CTD" id="55357"/>
<feature type="domain" description="Rab-GAP TBC" evidence="6">
    <location>
        <begin position="623"/>
        <end position="815"/>
    </location>
</feature>
<sequence>MEPDSGNQDSAVPRTSSTLEKEKEADTRSGENCALEEAVPSCHDSLENVCLKPGKEAPRKTLCGYLNKCSGKAPIKVWKSRWFFYEENKCHLLYYRTAQDVNPLGSIDISSASFDIKAGADVGVFEIRTPRKEFILKAVNKQAMMYWLQQLQIKRWEFCNNQPWRLVEDAVNETEFSYSEAEHDFLPPVKTPTDVVGIKAASLPAPQPSVSIQNISLKHPWIEIQNTVHNLCGGRQNRGECGGMFNFEETQEIFENVVEEEHVEAEAEETVRTESQEDEKLKMKPSFIRKSKKGNSGFSRFAEGIGQEKVASFKHQVLVLTEEVKSQKELVKLLHKALEAAQQEKRESCRYLATVKEKDRLELVRHKVRQIAELNKQVEALEMERKDLEHRLALKEEHIEELQAHVQLLMDKNQAKQQVVLKLTEQLTREMSDSLGEADAIATETLYKQQEEIEHLKDDLEAYKTQNQFLNSEIHQVTKLWSTVAQREKVLLMKCARLQAHNCQMESKYLMMLRKLQGLPGLTSDHVEMLKGLVQEALQWGVKEEATIPVQPSPINQYDDYGFMTVPDYEPEDWKLLAKIQALEIKSMHLLNHDALEKPLSERWNNLGELIPSSELKSLLRCGVPVEHRQRVWRWIVSHQVQHIRSPGHYQNLLKRCEVAEHPASRQIELDLPRTLTNNKHFTSPASQLIPKLRRVLLAFSRQNPTIGYCQGLNRLAAVALLVLEEEENAFWCLVHIVENLMPPDYYSNTLIGSQVDQRVFKDILSEKLPRLTAHLEQHRIDLALVTFNWFLVVFVDSLISDILFRVWDAFLYEGTKVIFRYALAIFKYNEDAILRIQDSLEIYQYLRFFTKTIGDSRKLMSIAFSDMNPFPMKLLQNRRGAHRLKLEAELRELELIKAQYVREQAEHVASHLDGTVSEDEEEA</sequence>
<dbReference type="PANTHER" id="PTHR47219">
    <property type="entry name" value="RAB GTPASE-ACTIVATING PROTEIN 1-LIKE"/>
    <property type="match status" value="1"/>
</dbReference>
<evidence type="ECO:0000313" key="10">
    <source>
        <dbReference type="RefSeq" id="XP_054843056.1"/>
    </source>
</evidence>
<dbReference type="GO" id="GO:0031267">
    <property type="term" value="F:small GTPase binding"/>
    <property type="evidence" value="ECO:0007669"/>
    <property type="project" value="TreeGrafter"/>
</dbReference>
<feature type="region of interest" description="Disordered" evidence="4">
    <location>
        <begin position="1"/>
        <end position="31"/>
    </location>
</feature>
<dbReference type="AlphaFoldDB" id="A0AA97JRA1"/>
<evidence type="ECO:0000313" key="7">
    <source>
        <dbReference type="Proteomes" id="UP001190640"/>
    </source>
</evidence>
<keyword evidence="2 3" id="KW-0175">Coiled coil</keyword>
<feature type="coiled-coil region" evidence="3">
    <location>
        <begin position="324"/>
        <end position="419"/>
    </location>
</feature>
<dbReference type="InterPro" id="IPR050302">
    <property type="entry name" value="Rab_GAP_TBC_domain"/>
</dbReference>
<organism evidence="7 8">
    <name type="scientific">Eublepharis macularius</name>
    <name type="common">Leopard gecko</name>
    <name type="synonym">Cyrtodactylus macularius</name>
    <dbReference type="NCBI Taxonomy" id="481883"/>
    <lineage>
        <taxon>Eukaryota</taxon>
        <taxon>Metazoa</taxon>
        <taxon>Chordata</taxon>
        <taxon>Craniata</taxon>
        <taxon>Vertebrata</taxon>
        <taxon>Euteleostomi</taxon>
        <taxon>Lepidosauria</taxon>
        <taxon>Squamata</taxon>
        <taxon>Bifurcata</taxon>
        <taxon>Gekkota</taxon>
        <taxon>Eublepharidae</taxon>
        <taxon>Eublepharinae</taxon>
        <taxon>Eublepharis</taxon>
    </lineage>
</organism>
<evidence type="ECO:0000256" key="3">
    <source>
        <dbReference type="SAM" id="Coils"/>
    </source>
</evidence>
<evidence type="ECO:0000259" key="5">
    <source>
        <dbReference type="PROSITE" id="PS50003"/>
    </source>
</evidence>
<evidence type="ECO:0000256" key="4">
    <source>
        <dbReference type="SAM" id="MobiDB-lite"/>
    </source>
</evidence>
<dbReference type="Pfam" id="PF00169">
    <property type="entry name" value="PH"/>
    <property type="match status" value="1"/>
</dbReference>
<dbReference type="Gene3D" id="1.10.8.270">
    <property type="entry name" value="putative rabgap domain of human tbc1 domain family member 14 like domains"/>
    <property type="match status" value="1"/>
</dbReference>
<protein>
    <submittedName>
        <fullName evidence="8 9">TBC1 domain family member 2A</fullName>
    </submittedName>
</protein>
<dbReference type="FunFam" id="1.10.8.270:FF:000014">
    <property type="entry name" value="Putative TBC1 domain family member 2B"/>
    <property type="match status" value="1"/>
</dbReference>
<dbReference type="CDD" id="cd01265">
    <property type="entry name" value="PH_TBC1D2A"/>
    <property type="match status" value="1"/>
</dbReference>
<dbReference type="PROSITE" id="PS50003">
    <property type="entry name" value="PH_DOMAIN"/>
    <property type="match status" value="1"/>
</dbReference>
<dbReference type="Proteomes" id="UP001190640">
    <property type="component" value="Chromosome 8"/>
</dbReference>
<dbReference type="InterPro" id="IPR035969">
    <property type="entry name" value="Rab-GAP_TBC_sf"/>
</dbReference>
<dbReference type="RefSeq" id="XP_054843056.1">
    <property type="nucleotide sequence ID" value="XM_054987081.1"/>
</dbReference>
<evidence type="ECO:0000259" key="6">
    <source>
        <dbReference type="PROSITE" id="PS50086"/>
    </source>
</evidence>
<reference evidence="8 9" key="1">
    <citation type="submission" date="2025-04" db="UniProtKB">
        <authorList>
            <consortium name="RefSeq"/>
        </authorList>
    </citation>
    <scope>IDENTIFICATION</scope>
    <source>
        <tissue evidence="8 9">Blood</tissue>
    </source>
</reference>
<keyword evidence="1" id="KW-0343">GTPase activation</keyword>
<dbReference type="InterPro" id="IPR001849">
    <property type="entry name" value="PH_domain"/>
</dbReference>
<dbReference type="FunFam" id="1.10.472.80:FF:000018">
    <property type="entry name" value="TBC1 domain family member 2B"/>
    <property type="match status" value="1"/>
</dbReference>
<proteinExistence type="predicted"/>
<evidence type="ECO:0000256" key="1">
    <source>
        <dbReference type="ARBA" id="ARBA00022468"/>
    </source>
</evidence>
<dbReference type="InterPro" id="IPR000195">
    <property type="entry name" value="Rab-GAP-TBC_dom"/>
</dbReference>
<feature type="compositionally biased region" description="Basic and acidic residues" evidence="4">
    <location>
        <begin position="19"/>
        <end position="29"/>
    </location>
</feature>
<dbReference type="KEGG" id="emc:129334770"/>
<dbReference type="SMART" id="SM00233">
    <property type="entry name" value="PH"/>
    <property type="match status" value="1"/>
</dbReference>
<evidence type="ECO:0000313" key="8">
    <source>
        <dbReference type="RefSeq" id="XP_054843053.1"/>
    </source>
</evidence>
<name>A0AA97JRA1_EUBMA</name>
<feature type="compositionally biased region" description="Polar residues" evidence="4">
    <location>
        <begin position="1"/>
        <end position="18"/>
    </location>
</feature>
<dbReference type="InterPro" id="IPR011993">
    <property type="entry name" value="PH-like_dom_sf"/>
</dbReference>
<dbReference type="Pfam" id="PF00566">
    <property type="entry name" value="RabGAP-TBC"/>
    <property type="match status" value="1"/>
</dbReference>
<dbReference type="Gene3D" id="2.30.29.30">
    <property type="entry name" value="Pleckstrin-homology domain (PH domain)/Phosphotyrosine-binding domain (PTB)"/>
    <property type="match status" value="1"/>
</dbReference>
<keyword evidence="7" id="KW-1185">Reference proteome</keyword>
<dbReference type="GO" id="GO:0005829">
    <property type="term" value="C:cytosol"/>
    <property type="evidence" value="ECO:0007669"/>
    <property type="project" value="UniProtKB-ARBA"/>
</dbReference>
<feature type="domain" description="PH" evidence="5">
    <location>
        <begin position="59"/>
        <end position="156"/>
    </location>
</feature>
<gene>
    <name evidence="8 9 10" type="primary">TBC1D2</name>
</gene>
<dbReference type="GO" id="GO:0031410">
    <property type="term" value="C:cytoplasmic vesicle"/>
    <property type="evidence" value="ECO:0007669"/>
    <property type="project" value="UniProtKB-ARBA"/>
</dbReference>
<dbReference type="PROSITE" id="PS50086">
    <property type="entry name" value="TBC_RABGAP"/>
    <property type="match status" value="1"/>
</dbReference>
<dbReference type="Gene3D" id="1.10.472.80">
    <property type="entry name" value="Ypt/Rab-GAP domain of gyp1p, domain 3"/>
    <property type="match status" value="1"/>
</dbReference>
<dbReference type="RefSeq" id="XP_054843054.1">
    <property type="nucleotide sequence ID" value="XM_054987079.1"/>
</dbReference>
<feature type="coiled-coil region" evidence="3">
    <location>
        <begin position="446"/>
        <end position="480"/>
    </location>
</feature>
<evidence type="ECO:0000313" key="9">
    <source>
        <dbReference type="RefSeq" id="XP_054843054.1"/>
    </source>
</evidence>
<dbReference type="SUPFAM" id="SSF47923">
    <property type="entry name" value="Ypt/Rab-GAP domain of gyp1p"/>
    <property type="match status" value="2"/>
</dbReference>
<accession>A0AA97JRA1</accession>
<dbReference type="GO" id="GO:0005096">
    <property type="term" value="F:GTPase activator activity"/>
    <property type="evidence" value="ECO:0007669"/>
    <property type="project" value="UniProtKB-KW"/>
</dbReference>
<dbReference type="FunFam" id="2.30.29.30:FF:000248">
    <property type="entry name" value="TBC1 domain family member 2A isoform X1"/>
    <property type="match status" value="1"/>
</dbReference>
<dbReference type="RefSeq" id="XP_054843053.1">
    <property type="nucleotide sequence ID" value="XM_054987078.1"/>
</dbReference>